<proteinExistence type="predicted"/>
<name>A0A9N9P744_9GLOM</name>
<dbReference type="AlphaFoldDB" id="A0A9N9P744"/>
<gene>
    <name evidence="1" type="ORF">CPELLU_LOCUS17367</name>
</gene>
<comment type="caution">
    <text evidence="1">The sequence shown here is derived from an EMBL/GenBank/DDBJ whole genome shotgun (WGS) entry which is preliminary data.</text>
</comment>
<dbReference type="EMBL" id="CAJVQA010029243">
    <property type="protein sequence ID" value="CAG8796445.1"/>
    <property type="molecule type" value="Genomic_DNA"/>
</dbReference>
<accession>A0A9N9P744</accession>
<dbReference type="OrthoDB" id="2439715at2759"/>
<protein>
    <submittedName>
        <fullName evidence="1">12195_t:CDS:1</fullName>
    </submittedName>
</protein>
<evidence type="ECO:0000313" key="1">
    <source>
        <dbReference type="EMBL" id="CAG8796445.1"/>
    </source>
</evidence>
<reference evidence="1" key="1">
    <citation type="submission" date="2021-06" db="EMBL/GenBank/DDBJ databases">
        <authorList>
            <person name="Kallberg Y."/>
            <person name="Tangrot J."/>
            <person name="Rosling A."/>
        </authorList>
    </citation>
    <scope>NUCLEOTIDE SEQUENCE</scope>
    <source>
        <strain evidence="1">FL966</strain>
    </source>
</reference>
<dbReference type="Proteomes" id="UP000789759">
    <property type="component" value="Unassembled WGS sequence"/>
</dbReference>
<organism evidence="1 2">
    <name type="scientific">Cetraspora pellucida</name>
    <dbReference type="NCBI Taxonomy" id="1433469"/>
    <lineage>
        <taxon>Eukaryota</taxon>
        <taxon>Fungi</taxon>
        <taxon>Fungi incertae sedis</taxon>
        <taxon>Mucoromycota</taxon>
        <taxon>Glomeromycotina</taxon>
        <taxon>Glomeromycetes</taxon>
        <taxon>Diversisporales</taxon>
        <taxon>Gigasporaceae</taxon>
        <taxon>Cetraspora</taxon>
    </lineage>
</organism>
<sequence length="190" mass="21992">MPLKIFFQVSSQMLSQAPSYILLQIILQIPLQISLQILLQILLKQLQLLTNFLSQISNNVSLQLLNNYFPYLPNMSLQLLSNISLYTMPNISSQLISNISFQFYFMLFSKFSNLQPLYIPIYNLVLQELLNSSKHVSQLDEFFKKINKAKNANGEILACLSKFQNRAIQVIQIYKLTDKQLELVEIIKAK</sequence>
<keyword evidence="2" id="KW-1185">Reference proteome</keyword>
<evidence type="ECO:0000313" key="2">
    <source>
        <dbReference type="Proteomes" id="UP000789759"/>
    </source>
</evidence>